<dbReference type="PANTHER" id="PTHR23028">
    <property type="entry name" value="ACETYLTRANSFERASE"/>
    <property type="match status" value="1"/>
</dbReference>
<dbReference type="EMBL" id="JAWDJT010000016">
    <property type="protein sequence ID" value="MDU0372547.1"/>
    <property type="molecule type" value="Genomic_DNA"/>
</dbReference>
<feature type="transmembrane region" description="Helical" evidence="1">
    <location>
        <begin position="163"/>
        <end position="180"/>
    </location>
</feature>
<feature type="transmembrane region" description="Helical" evidence="1">
    <location>
        <begin position="220"/>
        <end position="241"/>
    </location>
</feature>
<feature type="transmembrane region" description="Helical" evidence="1">
    <location>
        <begin position="331"/>
        <end position="352"/>
    </location>
</feature>
<sequence>MALSSAASRLTFRPELDGIRAIGVILVVAQHWVPLPLPLGEASLTTFFVLSGYLITGIIWHQRAVVEAGLMSRGRALLLFYCRRALRILPAYYFTLFISFLLSLESVQQHLLWYTLHVSNILFYQTQHWGEGAGHFWSLAVEEQFYCLWPLLLFFWPWRKLEGWLLAALILGAFVFRPVWVRSAPLPFAFTLMPANMDAFAGGGLLRLIENRLPKRWPGYGYIAAVGWSIWFGICLTRVVTQADWEYTFLVVGLGAAAIGAVGLIGWVLNTPYRLTQLILLHPLVQWIGTRSYGLYLYHLLLVVVYQRAVYRLFPAGSSTEAWRIYWMSPWRMALVLMPVLVLMAWASWRFLELPFNAMKRFFLYEKNPPAVKIDS</sequence>
<feature type="transmembrane region" description="Helical" evidence="1">
    <location>
        <begin position="186"/>
        <end position="208"/>
    </location>
</feature>
<keyword evidence="3" id="KW-0808">Transferase</keyword>
<accession>A0ABU3TMD5</accession>
<keyword evidence="1" id="KW-1133">Transmembrane helix</keyword>
<dbReference type="Proteomes" id="UP001250698">
    <property type="component" value="Unassembled WGS sequence"/>
</dbReference>
<gene>
    <name evidence="3" type="ORF">ROI90_19220</name>
</gene>
<dbReference type="InterPro" id="IPR050879">
    <property type="entry name" value="Acyltransferase_3"/>
</dbReference>
<dbReference type="InterPro" id="IPR002656">
    <property type="entry name" value="Acyl_transf_3_dom"/>
</dbReference>
<dbReference type="RefSeq" id="WP_315999908.1">
    <property type="nucleotide sequence ID" value="NZ_JAWDJT010000016.1"/>
</dbReference>
<evidence type="ECO:0000313" key="3">
    <source>
        <dbReference type="EMBL" id="MDU0372547.1"/>
    </source>
</evidence>
<dbReference type="GO" id="GO:0016746">
    <property type="term" value="F:acyltransferase activity"/>
    <property type="evidence" value="ECO:0007669"/>
    <property type="project" value="UniProtKB-KW"/>
</dbReference>
<dbReference type="PANTHER" id="PTHR23028:SF53">
    <property type="entry name" value="ACYL_TRANSF_3 DOMAIN-CONTAINING PROTEIN"/>
    <property type="match status" value="1"/>
</dbReference>
<feature type="transmembrane region" description="Helical" evidence="1">
    <location>
        <begin position="293"/>
        <end position="311"/>
    </location>
</feature>
<evidence type="ECO:0000256" key="1">
    <source>
        <dbReference type="SAM" id="Phobius"/>
    </source>
</evidence>
<evidence type="ECO:0000313" key="4">
    <source>
        <dbReference type="Proteomes" id="UP001250698"/>
    </source>
</evidence>
<keyword evidence="4" id="KW-1185">Reference proteome</keyword>
<name>A0ABU3TMD5_9BACT</name>
<keyword evidence="1" id="KW-0812">Transmembrane</keyword>
<keyword evidence="3" id="KW-0012">Acyltransferase</keyword>
<evidence type="ECO:0000259" key="2">
    <source>
        <dbReference type="Pfam" id="PF01757"/>
    </source>
</evidence>
<organism evidence="3 4">
    <name type="scientific">Hymenobacter endophyticus</name>
    <dbReference type="NCBI Taxonomy" id="3076335"/>
    <lineage>
        <taxon>Bacteria</taxon>
        <taxon>Pseudomonadati</taxon>
        <taxon>Bacteroidota</taxon>
        <taxon>Cytophagia</taxon>
        <taxon>Cytophagales</taxon>
        <taxon>Hymenobacteraceae</taxon>
        <taxon>Hymenobacter</taxon>
    </lineage>
</organism>
<comment type="caution">
    <text evidence="3">The sequence shown here is derived from an EMBL/GenBank/DDBJ whole genome shotgun (WGS) entry which is preliminary data.</text>
</comment>
<feature type="transmembrane region" description="Helical" evidence="1">
    <location>
        <begin position="45"/>
        <end position="64"/>
    </location>
</feature>
<reference evidence="3 4" key="1">
    <citation type="submission" date="2023-10" db="EMBL/GenBank/DDBJ databases">
        <title>Hymenobacter endophyticus sp. nov., an isolate from the leaf tissues of wheat.</title>
        <authorList>
            <person name="Dai Y."/>
        </authorList>
    </citation>
    <scope>NUCLEOTIDE SEQUENCE [LARGE SCALE GENOMIC DNA]</scope>
    <source>
        <strain evidence="3 4">ZK17L-C2</strain>
    </source>
</reference>
<feature type="domain" description="Acyltransferase 3" evidence="2">
    <location>
        <begin position="14"/>
        <end position="347"/>
    </location>
</feature>
<proteinExistence type="predicted"/>
<feature type="transmembrane region" description="Helical" evidence="1">
    <location>
        <begin position="85"/>
        <end position="104"/>
    </location>
</feature>
<protein>
    <submittedName>
        <fullName evidence="3">Acyltransferase</fullName>
        <ecNumber evidence="3">2.3.-.-</ecNumber>
    </submittedName>
</protein>
<keyword evidence="1" id="KW-0472">Membrane</keyword>
<dbReference type="Pfam" id="PF01757">
    <property type="entry name" value="Acyl_transf_3"/>
    <property type="match status" value="1"/>
</dbReference>
<dbReference type="EC" id="2.3.-.-" evidence="3"/>
<feature type="transmembrane region" description="Helical" evidence="1">
    <location>
        <begin position="247"/>
        <end position="269"/>
    </location>
</feature>